<organism evidence="3 4">
    <name type="scientific">Nephila pilipes</name>
    <name type="common">Giant wood spider</name>
    <name type="synonym">Nephila maculata</name>
    <dbReference type="NCBI Taxonomy" id="299642"/>
    <lineage>
        <taxon>Eukaryota</taxon>
        <taxon>Metazoa</taxon>
        <taxon>Ecdysozoa</taxon>
        <taxon>Arthropoda</taxon>
        <taxon>Chelicerata</taxon>
        <taxon>Arachnida</taxon>
        <taxon>Araneae</taxon>
        <taxon>Araneomorphae</taxon>
        <taxon>Entelegynae</taxon>
        <taxon>Araneoidea</taxon>
        <taxon>Nephilidae</taxon>
        <taxon>Nephila</taxon>
    </lineage>
</organism>
<name>A0A8X6TAN6_NEPPI</name>
<dbReference type="InterPro" id="IPR004088">
    <property type="entry name" value="KH_dom_type_1"/>
</dbReference>
<keyword evidence="4" id="KW-1185">Reference proteome</keyword>
<dbReference type="PROSITE" id="PS50084">
    <property type="entry name" value="KH_TYPE_1"/>
    <property type="match status" value="1"/>
</dbReference>
<evidence type="ECO:0000313" key="3">
    <source>
        <dbReference type="EMBL" id="GFS89874.1"/>
    </source>
</evidence>
<proteinExistence type="predicted"/>
<keyword evidence="1" id="KW-0694">RNA-binding</keyword>
<evidence type="ECO:0000259" key="2">
    <source>
        <dbReference type="Pfam" id="PF00013"/>
    </source>
</evidence>
<dbReference type="AlphaFoldDB" id="A0A8X6TAN6"/>
<dbReference type="Proteomes" id="UP000887013">
    <property type="component" value="Unassembled WGS sequence"/>
</dbReference>
<dbReference type="EMBL" id="BMAW01004602">
    <property type="protein sequence ID" value="GFS89874.1"/>
    <property type="molecule type" value="Genomic_DNA"/>
</dbReference>
<dbReference type="InterPro" id="IPR036612">
    <property type="entry name" value="KH_dom_type_1_sf"/>
</dbReference>
<sequence>MHLRFQIAKGWNPEPTADQAINWFYSMCSAVTGSQRRNEALKDLLRIPLADFGSYHNNYGHGFTVIATTTEMNIPNDLIGCVIGKGGAKIK</sequence>
<comment type="caution">
    <text evidence="3">The sequence shown here is derived from an EMBL/GenBank/DDBJ whole genome shotgun (WGS) entry which is preliminary data.</text>
</comment>
<evidence type="ECO:0000256" key="1">
    <source>
        <dbReference type="PROSITE-ProRule" id="PRU00117"/>
    </source>
</evidence>
<feature type="domain" description="K Homology" evidence="2">
    <location>
        <begin position="69"/>
        <end position="91"/>
    </location>
</feature>
<dbReference type="GO" id="GO:0010468">
    <property type="term" value="P:regulation of gene expression"/>
    <property type="evidence" value="ECO:0007669"/>
    <property type="project" value="UniProtKB-ARBA"/>
</dbReference>
<accession>A0A8X6TAN6</accession>
<evidence type="ECO:0000313" key="4">
    <source>
        <dbReference type="Proteomes" id="UP000887013"/>
    </source>
</evidence>
<dbReference type="OrthoDB" id="442947at2759"/>
<dbReference type="GO" id="GO:0003723">
    <property type="term" value="F:RNA binding"/>
    <property type="evidence" value="ECO:0007669"/>
    <property type="project" value="UniProtKB-UniRule"/>
</dbReference>
<protein>
    <recommendedName>
        <fullName evidence="2">K Homology domain-containing protein</fullName>
    </recommendedName>
</protein>
<gene>
    <name evidence="3" type="ORF">NPIL_576371</name>
</gene>
<dbReference type="Pfam" id="PF00013">
    <property type="entry name" value="KH_1"/>
    <property type="match status" value="1"/>
</dbReference>
<dbReference type="Gene3D" id="3.30.1370.10">
    <property type="entry name" value="K Homology domain, type 1"/>
    <property type="match status" value="1"/>
</dbReference>
<reference evidence="3" key="1">
    <citation type="submission" date="2020-08" db="EMBL/GenBank/DDBJ databases">
        <title>Multicomponent nature underlies the extraordinary mechanical properties of spider dragline silk.</title>
        <authorList>
            <person name="Kono N."/>
            <person name="Nakamura H."/>
            <person name="Mori M."/>
            <person name="Yoshida Y."/>
            <person name="Ohtoshi R."/>
            <person name="Malay A.D."/>
            <person name="Moran D.A.P."/>
            <person name="Tomita M."/>
            <person name="Numata K."/>
            <person name="Arakawa K."/>
        </authorList>
    </citation>
    <scope>NUCLEOTIDE SEQUENCE</scope>
</reference>